<dbReference type="SUPFAM" id="SSF54593">
    <property type="entry name" value="Glyoxalase/Bleomycin resistance protein/Dihydroxybiphenyl dioxygenase"/>
    <property type="match status" value="2"/>
</dbReference>
<accession>A0ABU2LJX1</accession>
<dbReference type="Proteomes" id="UP001183420">
    <property type="component" value="Unassembled WGS sequence"/>
</dbReference>
<dbReference type="RefSeq" id="WP_311596157.1">
    <property type="nucleotide sequence ID" value="NZ_JAVREM010000004.1"/>
</dbReference>
<dbReference type="Pfam" id="PF00903">
    <property type="entry name" value="Glyoxalase"/>
    <property type="match status" value="2"/>
</dbReference>
<dbReference type="InterPro" id="IPR029068">
    <property type="entry name" value="Glyas_Bleomycin-R_OHBP_Dase"/>
</dbReference>
<feature type="domain" description="VOC" evidence="1">
    <location>
        <begin position="8"/>
        <end position="123"/>
    </location>
</feature>
<dbReference type="InterPro" id="IPR037523">
    <property type="entry name" value="VOC_core"/>
</dbReference>
<dbReference type="InterPro" id="IPR004360">
    <property type="entry name" value="Glyas_Fos-R_dOase_dom"/>
</dbReference>
<proteinExistence type="predicted"/>
<dbReference type="CDD" id="cd07247">
    <property type="entry name" value="SgaA_N_like"/>
    <property type="match status" value="2"/>
</dbReference>
<dbReference type="PANTHER" id="PTHR33993">
    <property type="entry name" value="GLYOXALASE-RELATED"/>
    <property type="match status" value="1"/>
</dbReference>
<dbReference type="EMBL" id="JAVREM010000004">
    <property type="protein sequence ID" value="MDT0317886.1"/>
    <property type="molecule type" value="Genomic_DNA"/>
</dbReference>
<reference evidence="3" key="1">
    <citation type="submission" date="2023-07" db="EMBL/GenBank/DDBJ databases">
        <title>30 novel species of actinomycetes from the DSMZ collection.</title>
        <authorList>
            <person name="Nouioui I."/>
        </authorList>
    </citation>
    <scope>NUCLEOTIDE SEQUENCE [LARGE SCALE GENOMIC DNA]</scope>
    <source>
        <strain evidence="3">DSM 44918</strain>
    </source>
</reference>
<evidence type="ECO:0000313" key="3">
    <source>
        <dbReference type="Proteomes" id="UP001183420"/>
    </source>
</evidence>
<evidence type="ECO:0000313" key="2">
    <source>
        <dbReference type="EMBL" id="MDT0317886.1"/>
    </source>
</evidence>
<dbReference type="Gene3D" id="3.10.180.10">
    <property type="entry name" value="2,3-Dihydroxybiphenyl 1,2-Dioxygenase, domain 1"/>
    <property type="match status" value="2"/>
</dbReference>
<organism evidence="2 3">
    <name type="scientific">Streptomyces millisiae</name>
    <dbReference type="NCBI Taxonomy" id="3075542"/>
    <lineage>
        <taxon>Bacteria</taxon>
        <taxon>Bacillati</taxon>
        <taxon>Actinomycetota</taxon>
        <taxon>Actinomycetes</taxon>
        <taxon>Kitasatosporales</taxon>
        <taxon>Streptomycetaceae</taxon>
        <taxon>Streptomyces</taxon>
    </lineage>
</organism>
<dbReference type="PROSITE" id="PS51819">
    <property type="entry name" value="VOC"/>
    <property type="match status" value="2"/>
</dbReference>
<name>A0ABU2LJX1_9ACTN</name>
<dbReference type="InterPro" id="IPR052164">
    <property type="entry name" value="Anthracycline_SecMetBiosynth"/>
</dbReference>
<feature type="domain" description="VOC" evidence="1">
    <location>
        <begin position="137"/>
        <end position="253"/>
    </location>
</feature>
<sequence length="264" mass="28649">MTGYPEGAPCWADVTLPDLEAGKRFYGDLFGWTFQTGSQEYGGYTQAYSDGKAVAALAPQMPGQNDVPPAWTVYFDTPDVSATAGRVRDHGGETLMGPMEVAPFGSMLMARDPAGVRFGVWQEGTHHGFEKRDAPGAFCWAEVHTRDAARTDEFFTTVFPIDAKLLESTAEMDYAVWMIHGEPRTGRYRIPDDAPAEIAPHVEVYFAVADCDQAVANLQRLGGRLVRGPMDSPYGRFAAVTDPLGATFTLIDPETTIGEPAGTV</sequence>
<gene>
    <name evidence="2" type="ORF">RNC47_05955</name>
</gene>
<comment type="caution">
    <text evidence="2">The sequence shown here is derived from an EMBL/GenBank/DDBJ whole genome shotgun (WGS) entry which is preliminary data.</text>
</comment>
<keyword evidence="3" id="KW-1185">Reference proteome</keyword>
<evidence type="ECO:0000259" key="1">
    <source>
        <dbReference type="PROSITE" id="PS51819"/>
    </source>
</evidence>
<protein>
    <submittedName>
        <fullName evidence="2">VOC family protein</fullName>
    </submittedName>
</protein>
<dbReference type="PANTHER" id="PTHR33993:SF10">
    <property type="entry name" value="CONSERVED PROTEIN"/>
    <property type="match status" value="1"/>
</dbReference>